<dbReference type="AlphaFoldDB" id="A0A915EIL1"/>
<feature type="region of interest" description="Disordered" evidence="1">
    <location>
        <begin position="71"/>
        <end position="98"/>
    </location>
</feature>
<proteinExistence type="predicted"/>
<dbReference type="Proteomes" id="UP000887574">
    <property type="component" value="Unplaced"/>
</dbReference>
<dbReference type="WBParaSite" id="jg6715.2">
    <property type="protein sequence ID" value="jg6715.2"/>
    <property type="gene ID" value="jg6715"/>
</dbReference>
<organism evidence="2 3">
    <name type="scientific">Ditylenchus dipsaci</name>
    <dbReference type="NCBI Taxonomy" id="166011"/>
    <lineage>
        <taxon>Eukaryota</taxon>
        <taxon>Metazoa</taxon>
        <taxon>Ecdysozoa</taxon>
        <taxon>Nematoda</taxon>
        <taxon>Chromadorea</taxon>
        <taxon>Rhabditida</taxon>
        <taxon>Tylenchina</taxon>
        <taxon>Tylenchomorpha</taxon>
        <taxon>Sphaerularioidea</taxon>
        <taxon>Anguinidae</taxon>
        <taxon>Anguininae</taxon>
        <taxon>Ditylenchus</taxon>
    </lineage>
</organism>
<evidence type="ECO:0000313" key="2">
    <source>
        <dbReference type="Proteomes" id="UP000887574"/>
    </source>
</evidence>
<sequence length="98" mass="11771">MDIHGLYPIADWNCFELLLNKKPRTDNAHEGWRFRFNMRFPKANMSLRQFILRLQDEEEETWQLAIRHEANPADPLRNAQTKKVQKNEEQLTRAHSIL</sequence>
<reference evidence="3" key="1">
    <citation type="submission" date="2022-11" db="UniProtKB">
        <authorList>
            <consortium name="WormBaseParasite"/>
        </authorList>
    </citation>
    <scope>IDENTIFICATION</scope>
</reference>
<name>A0A915EIL1_9BILA</name>
<evidence type="ECO:0000313" key="3">
    <source>
        <dbReference type="WBParaSite" id="jg6715.2"/>
    </source>
</evidence>
<evidence type="ECO:0000256" key="1">
    <source>
        <dbReference type="SAM" id="MobiDB-lite"/>
    </source>
</evidence>
<keyword evidence="2" id="KW-1185">Reference proteome</keyword>
<protein>
    <submittedName>
        <fullName evidence="3">Uncharacterized protein</fullName>
    </submittedName>
</protein>
<accession>A0A915EIL1</accession>